<comment type="similarity">
    <text evidence="2 5">Belongs to the RxLR effector family.</text>
</comment>
<evidence type="ECO:0000256" key="3">
    <source>
        <dbReference type="ARBA" id="ARBA00022525"/>
    </source>
</evidence>
<comment type="domain">
    <text evidence="5">The RxLR-dEER motif acts to carry the protein into the host cell cytoplasm through binding to cell surface phosphatidylinositol-3-phosphate.</text>
</comment>
<reference evidence="6" key="1">
    <citation type="journal article" date="2011" name="Plant Cell">
        <title>Transcriptional programming and functional interactions within the Phytophthora sojae RXLR effector repertoire.</title>
        <authorList>
            <person name="Wang Q."/>
            <person name="Han C."/>
            <person name="Ferreira A.O."/>
            <person name="Yu X."/>
            <person name="Ye W."/>
            <person name="Tripathy S."/>
            <person name="Kale S.D."/>
            <person name="Gu B."/>
            <person name="Sheng Y."/>
            <person name="Sui Y."/>
            <person name="Wang X."/>
            <person name="Zhang Z."/>
            <person name="Cheng B."/>
            <person name="Dong S."/>
            <person name="Shan W."/>
            <person name="Zheng X."/>
            <person name="Dou D."/>
            <person name="Tyler B.M."/>
            <person name="Wang Y."/>
        </authorList>
    </citation>
    <scope>NUCLEOTIDE SEQUENCE</scope>
    <source>
        <strain evidence="6">P7076</strain>
    </source>
</reference>
<feature type="chain" id="PRO_5045006532" description="RxLR effector protein" evidence="5">
    <location>
        <begin position="23"/>
        <end position="173"/>
    </location>
</feature>
<comment type="function">
    <text evidence="5">Effector that suppresses plant defense responses during pathogen infection.</text>
</comment>
<dbReference type="AlphaFoldDB" id="E0W4U4"/>
<accession>E0W4U4</accession>
<proteinExistence type="inferred from homology"/>
<dbReference type="RefSeq" id="XP_009525178.1">
    <property type="nucleotide sequence ID" value="XM_009526883.1"/>
</dbReference>
<comment type="subcellular location">
    <subcellularLocation>
        <location evidence="1 5">Secreted</location>
    </subcellularLocation>
</comment>
<evidence type="ECO:0000256" key="5">
    <source>
        <dbReference type="RuleBase" id="RU367124"/>
    </source>
</evidence>
<evidence type="ECO:0000256" key="4">
    <source>
        <dbReference type="ARBA" id="ARBA00022729"/>
    </source>
</evidence>
<sequence length="173" mass="19164">MRPFKTLLAVVASILLLGVTSALPASEDSNVALVSNIEAERVIQHNGPLRSLKTTKTNEGLQDEERLDLSFLKKLPGVSSLRKAAAAHQAAVKAKADQKAAELANLNKMFNFLGTSDDQLFKKFEMWFNSKITPAESAKNLMAFGGRAEKEADRIAKLYIRWKSIKEQGMRNF</sequence>
<keyword evidence="3 5" id="KW-0964">Secreted</keyword>
<dbReference type="VEuPathDB" id="FungiDB:PHYSODRAFT_285733"/>
<dbReference type="EMBL" id="JN254257">
    <property type="protein sequence ID" value="AEK81070.1"/>
    <property type="molecule type" value="Genomic_DNA"/>
</dbReference>
<name>E0W4U4_PHYSO</name>
<dbReference type="HOGENOM" id="CLU_569232_0_0_1"/>
<organism evidence="6">
    <name type="scientific">Phytophthora sojae</name>
    <name type="common">Soybean stem and root rot agent</name>
    <name type="synonym">Phytophthora megasperma f. sp. glycines</name>
    <dbReference type="NCBI Taxonomy" id="67593"/>
    <lineage>
        <taxon>Eukaryota</taxon>
        <taxon>Sar</taxon>
        <taxon>Stramenopiles</taxon>
        <taxon>Oomycota</taxon>
        <taxon>Peronosporomycetes</taxon>
        <taxon>Peronosporales</taxon>
        <taxon>Peronosporaceae</taxon>
        <taxon>Phytophthora</taxon>
    </lineage>
</organism>
<dbReference type="InterPro" id="IPR031825">
    <property type="entry name" value="RXLR"/>
</dbReference>
<evidence type="ECO:0000256" key="2">
    <source>
        <dbReference type="ARBA" id="ARBA00010400"/>
    </source>
</evidence>
<evidence type="ECO:0000256" key="1">
    <source>
        <dbReference type="ARBA" id="ARBA00004613"/>
    </source>
</evidence>
<evidence type="ECO:0000313" key="6">
    <source>
        <dbReference type="EMBL" id="AEK81070.1"/>
    </source>
</evidence>
<protein>
    <recommendedName>
        <fullName evidence="5">RxLR effector protein</fullName>
    </recommendedName>
</protein>
<gene>
    <name evidence="6" type="primary">Avh</name>
</gene>
<feature type="signal peptide" evidence="5">
    <location>
        <begin position="1"/>
        <end position="22"/>
    </location>
</feature>
<keyword evidence="4 5" id="KW-0732">Signal</keyword>
<dbReference type="OMA" id="SKFREWR"/>
<dbReference type="Pfam" id="PF16810">
    <property type="entry name" value="RXLR"/>
    <property type="match status" value="1"/>
</dbReference>
<dbReference type="KEGG" id="psoj:PHYSODRAFT_285733"/>
<dbReference type="SMR" id="E0W4U4"/>